<sequence>MITFGAAGNTARSQPFRMQDLPAEIRQKVIAQMCWGKILEFSWNAPPAPNTALGPALVVRCQRDPLLVPTLKALMLVNKLMANEVPRNAWPNMILFFEAPRQLTALGRVLHFAGSSDLNEDEQPIRPHTYIRSVAFKELPEIPEPGAYDWFRDMPGIKGITDIIVTPRMWIPKQHRRKLEAFRLTQADHIQALLNNVWNLRLLVDIEIAEKKRGDVVGKTRFIFDPNFDDMWLNFEQTRHLRPKLESKRYTVEEVTAQAEALASDFVIRRDQGRLSYANKVMPIIKKTIEDKKRHMEELQKWTDRQEDRLQIMGVFHTKAYPQHTCPPKHPLSPRHKMASAAAAQPAENAQSSNQTQEAPKPLTFRGLPGEMRNMVYISLVEGAVIKYSYNLRRGPFRLISEIPKNPKLRATLATLAEVDEDLGNEAMGLFTELSRPEFENIHQMSLIYDAEGPRTELETYQWKDNVRVVGFSKLEPGRHAGFGKLVDMVKNMPLLREVAIVPSKVPQNSNPEPDAFYNQQRWFIRRILAKKDNVMLFREMKKARHEGEERARVTFRADWDDAFEAHENNRPKCRKLAASGGRLTAEVRLRQTEELRVYFDEQLDQALDGLFRENVERDTRHVVKLNADLAKLQADIAVAEKERIDEETLWASNA</sequence>
<evidence type="ECO:0000256" key="2">
    <source>
        <dbReference type="SAM" id="MobiDB-lite"/>
    </source>
</evidence>
<feature type="coiled-coil region" evidence="1">
    <location>
        <begin position="623"/>
        <end position="650"/>
    </location>
</feature>
<gene>
    <name evidence="3" type="ORF">BU16DRAFT_532454</name>
</gene>
<keyword evidence="1" id="KW-0175">Coiled coil</keyword>
<dbReference type="EMBL" id="MU004181">
    <property type="protein sequence ID" value="KAF2502041.1"/>
    <property type="molecule type" value="Genomic_DNA"/>
</dbReference>
<feature type="region of interest" description="Disordered" evidence="2">
    <location>
        <begin position="330"/>
        <end position="366"/>
    </location>
</feature>
<accession>A0A6A6RBU5</accession>
<reference evidence="3" key="1">
    <citation type="journal article" date="2020" name="Stud. Mycol.">
        <title>101 Dothideomycetes genomes: a test case for predicting lifestyles and emergence of pathogens.</title>
        <authorList>
            <person name="Haridas S."/>
            <person name="Albert R."/>
            <person name="Binder M."/>
            <person name="Bloem J."/>
            <person name="Labutti K."/>
            <person name="Salamov A."/>
            <person name="Andreopoulos B."/>
            <person name="Baker S."/>
            <person name="Barry K."/>
            <person name="Bills G."/>
            <person name="Bluhm B."/>
            <person name="Cannon C."/>
            <person name="Castanera R."/>
            <person name="Culley D."/>
            <person name="Daum C."/>
            <person name="Ezra D."/>
            <person name="Gonzalez J."/>
            <person name="Henrissat B."/>
            <person name="Kuo A."/>
            <person name="Liang C."/>
            <person name="Lipzen A."/>
            <person name="Lutzoni F."/>
            <person name="Magnuson J."/>
            <person name="Mondo S."/>
            <person name="Nolan M."/>
            <person name="Ohm R."/>
            <person name="Pangilinan J."/>
            <person name="Park H.-J."/>
            <person name="Ramirez L."/>
            <person name="Alfaro M."/>
            <person name="Sun H."/>
            <person name="Tritt A."/>
            <person name="Yoshinaga Y."/>
            <person name="Zwiers L.-H."/>
            <person name="Turgeon B."/>
            <person name="Goodwin S."/>
            <person name="Spatafora J."/>
            <person name="Crous P."/>
            <person name="Grigoriev I."/>
        </authorList>
    </citation>
    <scope>NUCLEOTIDE SEQUENCE</scope>
    <source>
        <strain evidence="3">CBS 269.34</strain>
    </source>
</reference>
<evidence type="ECO:0000256" key="1">
    <source>
        <dbReference type="SAM" id="Coils"/>
    </source>
</evidence>
<keyword evidence="4" id="KW-1185">Reference proteome</keyword>
<feature type="compositionally biased region" description="Low complexity" evidence="2">
    <location>
        <begin position="339"/>
        <end position="355"/>
    </location>
</feature>
<dbReference type="OrthoDB" id="10538214at2759"/>
<evidence type="ECO:0000313" key="3">
    <source>
        <dbReference type="EMBL" id="KAF2502041.1"/>
    </source>
</evidence>
<dbReference type="AlphaFoldDB" id="A0A6A6RBU5"/>
<organism evidence="3 4">
    <name type="scientific">Lophium mytilinum</name>
    <dbReference type="NCBI Taxonomy" id="390894"/>
    <lineage>
        <taxon>Eukaryota</taxon>
        <taxon>Fungi</taxon>
        <taxon>Dikarya</taxon>
        <taxon>Ascomycota</taxon>
        <taxon>Pezizomycotina</taxon>
        <taxon>Dothideomycetes</taxon>
        <taxon>Pleosporomycetidae</taxon>
        <taxon>Mytilinidiales</taxon>
        <taxon>Mytilinidiaceae</taxon>
        <taxon>Lophium</taxon>
    </lineage>
</organism>
<proteinExistence type="predicted"/>
<dbReference type="Proteomes" id="UP000799750">
    <property type="component" value="Unassembled WGS sequence"/>
</dbReference>
<protein>
    <submittedName>
        <fullName evidence="3">Uncharacterized protein</fullName>
    </submittedName>
</protein>
<evidence type="ECO:0000313" key="4">
    <source>
        <dbReference type="Proteomes" id="UP000799750"/>
    </source>
</evidence>
<name>A0A6A6RBU5_9PEZI</name>